<dbReference type="InterPro" id="IPR000644">
    <property type="entry name" value="CBS_dom"/>
</dbReference>
<organism evidence="5 6">
    <name type="scientific">Zhongshania marina</name>
    <dbReference type="NCBI Taxonomy" id="2304603"/>
    <lineage>
        <taxon>Bacteria</taxon>
        <taxon>Pseudomonadati</taxon>
        <taxon>Pseudomonadota</taxon>
        <taxon>Gammaproteobacteria</taxon>
        <taxon>Cellvibrionales</taxon>
        <taxon>Spongiibacteraceae</taxon>
        <taxon>Zhongshania</taxon>
    </lineage>
</organism>
<proteinExistence type="predicted"/>
<dbReference type="InterPro" id="IPR000160">
    <property type="entry name" value="GGDEF_dom"/>
</dbReference>
<dbReference type="SMART" id="SM00052">
    <property type="entry name" value="EAL"/>
    <property type="match status" value="1"/>
</dbReference>
<dbReference type="CDD" id="cd01948">
    <property type="entry name" value="EAL"/>
    <property type="match status" value="1"/>
</dbReference>
<dbReference type="Pfam" id="PF00571">
    <property type="entry name" value="CBS"/>
    <property type="match status" value="2"/>
</dbReference>
<dbReference type="AlphaFoldDB" id="A0A2S4HHW0"/>
<dbReference type="PANTHER" id="PTHR33121">
    <property type="entry name" value="CYCLIC DI-GMP PHOSPHODIESTERASE PDEF"/>
    <property type="match status" value="1"/>
</dbReference>
<evidence type="ECO:0008006" key="7">
    <source>
        <dbReference type="Google" id="ProtNLM"/>
    </source>
</evidence>
<dbReference type="InterPro" id="IPR029787">
    <property type="entry name" value="Nucleotide_cyclase"/>
</dbReference>
<feature type="domain" description="CBS" evidence="4">
    <location>
        <begin position="287"/>
        <end position="346"/>
    </location>
</feature>
<evidence type="ECO:0000259" key="2">
    <source>
        <dbReference type="PROSITE" id="PS50883"/>
    </source>
</evidence>
<dbReference type="InterPro" id="IPR046342">
    <property type="entry name" value="CBS_dom_sf"/>
</dbReference>
<dbReference type="NCBIfam" id="TIGR00254">
    <property type="entry name" value="GGDEF"/>
    <property type="match status" value="1"/>
</dbReference>
<dbReference type="InterPro" id="IPR043128">
    <property type="entry name" value="Rev_trsase/Diguanyl_cyclase"/>
</dbReference>
<evidence type="ECO:0000313" key="5">
    <source>
        <dbReference type="EMBL" id="POP53584.1"/>
    </source>
</evidence>
<dbReference type="CDD" id="cd01949">
    <property type="entry name" value="GGDEF"/>
    <property type="match status" value="1"/>
</dbReference>
<sequence>MTFLLNCKRRIYTVVHAVSADDSLSIQNIIHSRRLHSVYQAIIDTRDLSIIAYEALTRGPIGPMQSPLRLFDQAQRCEMTADLEFLCLELACANFRAASTQKLFLNIHPHILFEPQCKALLLNSIDANPSLAPHNIVLELSEREIITNFDAFQAVLQSYRDFGFGIAIDDLGAAYCGLHRWLELQPDFVKLDRHFSQDIHINHHKAGFMRGLIALCTSTNAELIVEGIELREEAELLHSLGVRLMQGYYFHRPGNIIGQRVNVSSFSNNELQALKTPIEAHNNITALISPSQTLNIDTRLDKVIEAFHTQSDLNAIPLIDSNDLAMGIITRRQALDIYTREFGRELNSRKPIRHFMDTAPLIVESITSLEEASYQLTNNISEDLIQEFIVCEQGRYIGIVKTIDLLRTITEQQIRSARYANPLTLLPGNVPISETISRLLLQQANFWVAYCDINHFKAFNDVYGYSQGDAAITVLADVIKAHCDTTTDFIGHVGGDDFIIVFNSKSPESNCAAICQNFQQEVLCLYDKKALEDGGICSSDRSGNTTFYATMSLSIGLVHPDPTKVTSAHAVSALASDAKKEAKKLADGGVYLSRRRH</sequence>
<protein>
    <recommendedName>
        <fullName evidence="7">GGDEF domain-containing protein</fullName>
    </recommendedName>
</protein>
<dbReference type="Pfam" id="PF00563">
    <property type="entry name" value="EAL"/>
    <property type="match status" value="1"/>
</dbReference>
<reference evidence="5" key="1">
    <citation type="submission" date="2018-01" db="EMBL/GenBank/DDBJ databases">
        <authorList>
            <person name="Yu X.-D."/>
        </authorList>
    </citation>
    <scope>NUCLEOTIDE SEQUENCE</scope>
    <source>
        <strain evidence="5">ZX-21</strain>
    </source>
</reference>
<dbReference type="Gene3D" id="3.10.580.10">
    <property type="entry name" value="CBS-domain"/>
    <property type="match status" value="1"/>
</dbReference>
<dbReference type="InterPro" id="IPR001633">
    <property type="entry name" value="EAL_dom"/>
</dbReference>
<dbReference type="SUPFAM" id="SSF54631">
    <property type="entry name" value="CBS-domain pair"/>
    <property type="match status" value="1"/>
</dbReference>
<feature type="domain" description="GGDEF" evidence="3">
    <location>
        <begin position="444"/>
        <end position="595"/>
    </location>
</feature>
<dbReference type="PROSITE" id="PS50887">
    <property type="entry name" value="GGDEF"/>
    <property type="match status" value="1"/>
</dbReference>
<keyword evidence="1" id="KW-0129">CBS domain</keyword>
<dbReference type="PANTHER" id="PTHR33121:SF76">
    <property type="entry name" value="SIGNALING PROTEIN"/>
    <property type="match status" value="1"/>
</dbReference>
<dbReference type="InterPro" id="IPR035919">
    <property type="entry name" value="EAL_sf"/>
</dbReference>
<evidence type="ECO:0000259" key="4">
    <source>
        <dbReference type="PROSITE" id="PS51371"/>
    </source>
</evidence>
<accession>A0A2S4HHW0</accession>
<dbReference type="GO" id="GO:0071111">
    <property type="term" value="F:cyclic-guanylate-specific phosphodiesterase activity"/>
    <property type="evidence" value="ECO:0007669"/>
    <property type="project" value="InterPro"/>
</dbReference>
<dbReference type="Gene3D" id="3.30.70.270">
    <property type="match status" value="1"/>
</dbReference>
<dbReference type="Proteomes" id="UP000237222">
    <property type="component" value="Unassembled WGS sequence"/>
</dbReference>
<dbReference type="Pfam" id="PF00990">
    <property type="entry name" value="GGDEF"/>
    <property type="match status" value="1"/>
</dbReference>
<dbReference type="SMART" id="SM00267">
    <property type="entry name" value="GGDEF"/>
    <property type="match status" value="1"/>
</dbReference>
<dbReference type="EMBL" id="PQGG01000013">
    <property type="protein sequence ID" value="POP53584.1"/>
    <property type="molecule type" value="Genomic_DNA"/>
</dbReference>
<evidence type="ECO:0000313" key="6">
    <source>
        <dbReference type="Proteomes" id="UP000237222"/>
    </source>
</evidence>
<dbReference type="Gene3D" id="3.20.20.450">
    <property type="entry name" value="EAL domain"/>
    <property type="match status" value="1"/>
</dbReference>
<dbReference type="PROSITE" id="PS50883">
    <property type="entry name" value="EAL"/>
    <property type="match status" value="1"/>
</dbReference>
<comment type="caution">
    <text evidence="5">The sequence shown here is derived from an EMBL/GenBank/DDBJ whole genome shotgun (WGS) entry which is preliminary data.</text>
</comment>
<dbReference type="InterPro" id="IPR050706">
    <property type="entry name" value="Cyclic-di-GMP_PDE-like"/>
</dbReference>
<name>A0A2S4HHW0_9GAMM</name>
<dbReference type="SUPFAM" id="SSF141868">
    <property type="entry name" value="EAL domain-like"/>
    <property type="match status" value="1"/>
</dbReference>
<evidence type="ECO:0000256" key="1">
    <source>
        <dbReference type="PROSITE-ProRule" id="PRU00703"/>
    </source>
</evidence>
<gene>
    <name evidence="5" type="ORF">C0068_06415</name>
</gene>
<dbReference type="SUPFAM" id="SSF55073">
    <property type="entry name" value="Nucleotide cyclase"/>
    <property type="match status" value="1"/>
</dbReference>
<dbReference type="PROSITE" id="PS51371">
    <property type="entry name" value="CBS"/>
    <property type="match status" value="1"/>
</dbReference>
<evidence type="ECO:0000259" key="3">
    <source>
        <dbReference type="PROSITE" id="PS50887"/>
    </source>
</evidence>
<feature type="domain" description="EAL" evidence="2">
    <location>
        <begin position="19"/>
        <end position="267"/>
    </location>
</feature>